<feature type="transmembrane region" description="Helical" evidence="9">
    <location>
        <begin position="41"/>
        <end position="70"/>
    </location>
</feature>
<dbReference type="PANTHER" id="PTHR10464">
    <property type="entry name" value="UREA TRANSPORTER"/>
    <property type="match status" value="1"/>
</dbReference>
<name>A0A4R2GWA4_9HYPH</name>
<evidence type="ECO:0000256" key="8">
    <source>
        <dbReference type="SAM" id="MobiDB-lite"/>
    </source>
</evidence>
<keyword evidence="11" id="KW-1185">Reference proteome</keyword>
<feature type="region of interest" description="Disordered" evidence="8">
    <location>
        <begin position="334"/>
        <end position="355"/>
    </location>
</feature>
<keyword evidence="4 9" id="KW-0812">Transmembrane</keyword>
<feature type="transmembrane region" description="Helical" evidence="9">
    <location>
        <begin position="303"/>
        <end position="323"/>
    </location>
</feature>
<dbReference type="AlphaFoldDB" id="A0A4R2GWA4"/>
<dbReference type="EMBL" id="SLWL01000002">
    <property type="protein sequence ID" value="TCO15320.1"/>
    <property type="molecule type" value="Genomic_DNA"/>
</dbReference>
<comment type="similarity">
    <text evidence="2">Belongs to the urea transporter family.</text>
</comment>
<evidence type="ECO:0000256" key="1">
    <source>
        <dbReference type="ARBA" id="ARBA00004651"/>
    </source>
</evidence>
<sequence>MSQANLSSVDMFRDHPALGFVDWCLRGVGQVVFQNNPLSGLIILLALFFNSWIYGLVCIAGVVAATLMALALQADRGLVRDGLFGFNGALVTLALVAFTSANFRVGHVPSGWMVVYLLFAAAMTAVVFQSLSALLAPYRISALTAPFVLTGWLFLFAVLKFASIEAGPLAKPVSPEQYDAAVAYVLPTWYMGIGNAIGQIFFQDNWISGYLIILGIAVNSRISAGMALIGAAVAALVAALFGGPEGAIRDGLFGYNAALTAIALGGFFLVLTWRSFLYALFGVVISTWLWASIAIFLKPIGMPVLTSTFVLVTWLMLLGQYGFRALVPVPPAEATTPEDNMRRHRSAPAAQVSRD</sequence>
<feature type="transmembrane region" description="Helical" evidence="9">
    <location>
        <begin position="222"/>
        <end position="241"/>
    </location>
</feature>
<dbReference type="GO" id="GO:0015204">
    <property type="term" value="F:urea transmembrane transporter activity"/>
    <property type="evidence" value="ECO:0007669"/>
    <property type="project" value="InterPro"/>
</dbReference>
<gene>
    <name evidence="10" type="ORF">EV666_102299</name>
</gene>
<dbReference type="PIRSF" id="PIRSF016502">
    <property type="entry name" value="Urea_transporter"/>
    <property type="match status" value="1"/>
</dbReference>
<evidence type="ECO:0000313" key="10">
    <source>
        <dbReference type="EMBL" id="TCO15320.1"/>
    </source>
</evidence>
<keyword evidence="6 9" id="KW-0472">Membrane</keyword>
<feature type="transmembrane region" description="Helical" evidence="9">
    <location>
        <begin position="276"/>
        <end position="297"/>
    </location>
</feature>
<proteinExistence type="inferred from homology"/>
<dbReference type="Gene3D" id="1.10.3430.10">
    <property type="entry name" value="Ammonium transporter AmtB like domains"/>
    <property type="match status" value="1"/>
</dbReference>
<evidence type="ECO:0000256" key="6">
    <source>
        <dbReference type="ARBA" id="ARBA00023136"/>
    </source>
</evidence>
<organism evidence="10 11">
    <name type="scientific">Camelimonas lactis</name>
    <dbReference type="NCBI Taxonomy" id="659006"/>
    <lineage>
        <taxon>Bacteria</taxon>
        <taxon>Pseudomonadati</taxon>
        <taxon>Pseudomonadota</taxon>
        <taxon>Alphaproteobacteria</taxon>
        <taxon>Hyphomicrobiales</taxon>
        <taxon>Chelatococcaceae</taxon>
        <taxon>Camelimonas</taxon>
    </lineage>
</organism>
<evidence type="ECO:0000256" key="2">
    <source>
        <dbReference type="ARBA" id="ARBA00005914"/>
    </source>
</evidence>
<dbReference type="PANTHER" id="PTHR10464:SF4">
    <property type="entry name" value="UREA TRANSPORTER"/>
    <property type="match status" value="1"/>
</dbReference>
<evidence type="ECO:0000256" key="9">
    <source>
        <dbReference type="SAM" id="Phobius"/>
    </source>
</evidence>
<dbReference type="InterPro" id="IPR029020">
    <property type="entry name" value="Ammonium/urea_transptr"/>
</dbReference>
<dbReference type="GO" id="GO:0005886">
    <property type="term" value="C:plasma membrane"/>
    <property type="evidence" value="ECO:0007669"/>
    <property type="project" value="UniProtKB-SubCell"/>
</dbReference>
<comment type="caution">
    <text evidence="10">The sequence shown here is derived from an EMBL/GenBank/DDBJ whole genome shotgun (WGS) entry which is preliminary data.</text>
</comment>
<feature type="transmembrane region" description="Helical" evidence="9">
    <location>
        <begin position="82"/>
        <end position="101"/>
    </location>
</feature>
<feature type="transmembrane region" description="Helical" evidence="9">
    <location>
        <begin position="113"/>
        <end position="136"/>
    </location>
</feature>
<feature type="site" description="Important for channel permeability" evidence="7">
    <location>
        <position position="306"/>
    </location>
</feature>
<evidence type="ECO:0000256" key="4">
    <source>
        <dbReference type="ARBA" id="ARBA00022692"/>
    </source>
</evidence>
<feature type="transmembrane region" description="Helical" evidence="9">
    <location>
        <begin position="253"/>
        <end position="271"/>
    </location>
</feature>
<evidence type="ECO:0000256" key="3">
    <source>
        <dbReference type="ARBA" id="ARBA00022475"/>
    </source>
</evidence>
<accession>A0A4R2GWA4</accession>
<reference evidence="10 11" key="1">
    <citation type="submission" date="2019-03" db="EMBL/GenBank/DDBJ databases">
        <title>Genomic Encyclopedia of Type Strains, Phase IV (KMG-IV): sequencing the most valuable type-strain genomes for metagenomic binning, comparative biology and taxonomic classification.</title>
        <authorList>
            <person name="Goeker M."/>
        </authorList>
    </citation>
    <scope>NUCLEOTIDE SEQUENCE [LARGE SCALE GENOMIC DNA]</scope>
    <source>
        <strain evidence="10 11">DSM 22958</strain>
    </source>
</reference>
<evidence type="ECO:0000256" key="7">
    <source>
        <dbReference type="PIRSR" id="PIRSR016502-1"/>
    </source>
</evidence>
<dbReference type="Pfam" id="PF03253">
    <property type="entry name" value="UT"/>
    <property type="match status" value="1"/>
</dbReference>
<feature type="transmembrane region" description="Helical" evidence="9">
    <location>
        <begin position="182"/>
        <end position="202"/>
    </location>
</feature>
<evidence type="ECO:0000256" key="5">
    <source>
        <dbReference type="ARBA" id="ARBA00022989"/>
    </source>
</evidence>
<feature type="transmembrane region" description="Helical" evidence="9">
    <location>
        <begin position="143"/>
        <end position="162"/>
    </location>
</feature>
<keyword evidence="3" id="KW-1003">Cell membrane</keyword>
<dbReference type="Proteomes" id="UP000294881">
    <property type="component" value="Unassembled WGS sequence"/>
</dbReference>
<comment type="subcellular location">
    <subcellularLocation>
        <location evidence="1">Cell membrane</location>
        <topology evidence="1">Multi-pass membrane protein</topology>
    </subcellularLocation>
</comment>
<keyword evidence="5 9" id="KW-1133">Transmembrane helix</keyword>
<dbReference type="InterPro" id="IPR004937">
    <property type="entry name" value="Urea_transporter"/>
</dbReference>
<protein>
    <submittedName>
        <fullName evidence="10">Urea transporter</fullName>
    </submittedName>
</protein>
<evidence type="ECO:0000313" key="11">
    <source>
        <dbReference type="Proteomes" id="UP000294881"/>
    </source>
</evidence>